<dbReference type="Proteomes" id="UP000196655">
    <property type="component" value="Unassembled WGS sequence"/>
</dbReference>
<protein>
    <recommendedName>
        <fullName evidence="3">Thiamine biosynthesis protein ApbE</fullName>
    </recommendedName>
</protein>
<dbReference type="InterPro" id="IPR007183">
    <property type="entry name" value="UPF0280"/>
</dbReference>
<keyword evidence="2" id="KW-1185">Reference proteome</keyword>
<dbReference type="Gene3D" id="3.10.520.10">
    <property type="entry name" value="ApbE-like domains"/>
    <property type="match status" value="1"/>
</dbReference>
<dbReference type="OrthoDB" id="9814719at2"/>
<evidence type="ECO:0000313" key="2">
    <source>
        <dbReference type="Proteomes" id="UP000196655"/>
    </source>
</evidence>
<organism evidence="1 2">
    <name type="scientific">Inquilinus limosus</name>
    <dbReference type="NCBI Taxonomy" id="171674"/>
    <lineage>
        <taxon>Bacteria</taxon>
        <taxon>Pseudomonadati</taxon>
        <taxon>Pseudomonadota</taxon>
        <taxon>Alphaproteobacteria</taxon>
        <taxon>Rhodospirillales</taxon>
        <taxon>Rhodospirillaceae</taxon>
        <taxon>Inquilinus</taxon>
    </lineage>
</organism>
<comment type="caution">
    <text evidence="1">The sequence shown here is derived from an EMBL/GenBank/DDBJ whole genome shotgun (WGS) entry which is preliminary data.</text>
</comment>
<dbReference type="RefSeq" id="WP_088156941.1">
    <property type="nucleotide sequence ID" value="NZ_NHON01000123.1"/>
</dbReference>
<proteinExistence type="predicted"/>
<gene>
    <name evidence="1" type="ORF">BWR60_32680</name>
</gene>
<dbReference type="NCBIfam" id="NF003322">
    <property type="entry name" value="PRK04334.1-2"/>
    <property type="match status" value="1"/>
</dbReference>
<feature type="non-terminal residue" evidence="1">
    <location>
        <position position="300"/>
    </location>
</feature>
<name>A0A211Z1I1_9PROT</name>
<dbReference type="AlphaFoldDB" id="A0A211Z1I1"/>
<dbReference type="STRING" id="1122125.GCA_000423185_05746"/>
<evidence type="ECO:0000313" key="1">
    <source>
        <dbReference type="EMBL" id="OWJ59074.1"/>
    </source>
</evidence>
<sequence>MARLPQIALLPDGRRLHLQDGPIDLIVEASGTAEAVRAAYQAAARRFTGLLDELCDELPLLRAPARPDISPLQGPVARRMHEAVAPHAADGFITPMAAVAGAVAEAVLAAMTAAAPLARAYVNNGGDIALHLSPGQRFTIGLVDRPDQLSEGRPGLFGTTVLTSDDGIRGIATSGWRGRSFSLGIADAVTILAAGAAEADAAATVVANAVDLPGHPAITRVPARELQPDSDLGDRPVTRGVGPLSPVEIDAALEAGAAMAETLIARGLIRAAALHLAGETRTVGLGALESPLPSREGARG</sequence>
<accession>A0A211Z1I1</accession>
<dbReference type="InterPro" id="IPR003374">
    <property type="entry name" value="ApbE-like_sf"/>
</dbReference>
<dbReference type="PIRSF" id="PIRSF006421">
    <property type="entry name" value="UCP006421"/>
    <property type="match status" value="1"/>
</dbReference>
<reference evidence="2" key="1">
    <citation type="submission" date="2017-05" db="EMBL/GenBank/DDBJ databases">
        <authorList>
            <person name="Macchi M."/>
            <person name="Festa S."/>
            <person name="Coppotelli B.M."/>
            <person name="Morelli I.S."/>
        </authorList>
    </citation>
    <scope>NUCLEOTIDE SEQUENCE [LARGE SCALE GENOMIC DNA]</scope>
    <source>
        <strain evidence="2">I</strain>
    </source>
</reference>
<dbReference type="SUPFAM" id="SSF143631">
    <property type="entry name" value="ApbE-like"/>
    <property type="match status" value="1"/>
</dbReference>
<dbReference type="EMBL" id="NHON01000123">
    <property type="protein sequence ID" value="OWJ59074.1"/>
    <property type="molecule type" value="Genomic_DNA"/>
</dbReference>
<evidence type="ECO:0008006" key="3">
    <source>
        <dbReference type="Google" id="ProtNLM"/>
    </source>
</evidence>